<keyword evidence="3 6" id="KW-0032">Aminotransferase</keyword>
<dbReference type="InterPro" id="IPR015424">
    <property type="entry name" value="PyrdxlP-dep_Trfase"/>
</dbReference>
<evidence type="ECO:0000256" key="6">
    <source>
        <dbReference type="RuleBase" id="RU000481"/>
    </source>
</evidence>
<dbReference type="PANTHER" id="PTHR46383">
    <property type="entry name" value="ASPARTATE AMINOTRANSFERASE"/>
    <property type="match status" value="1"/>
</dbReference>
<dbReference type="SUPFAM" id="SSF53383">
    <property type="entry name" value="PLP-dependent transferases"/>
    <property type="match status" value="1"/>
</dbReference>
<dbReference type="PRINTS" id="PR00753">
    <property type="entry name" value="ACCSYNTHASE"/>
</dbReference>
<reference evidence="8 9" key="1">
    <citation type="submission" date="2017-09" db="EMBL/GenBank/DDBJ databases">
        <title>Complete genome sequence of Oxytococcus suis strain ZY16052.</title>
        <authorList>
            <person name="Li F."/>
        </authorList>
    </citation>
    <scope>NUCLEOTIDE SEQUENCE [LARGE SCALE GENOMIC DNA]</scope>
    <source>
        <strain evidence="8 9">ZY16052</strain>
    </source>
</reference>
<dbReference type="InterPro" id="IPR015421">
    <property type="entry name" value="PyrdxlP-dep_Trfase_major"/>
</dbReference>
<dbReference type="GO" id="GO:0030170">
    <property type="term" value="F:pyridoxal phosphate binding"/>
    <property type="evidence" value="ECO:0007669"/>
    <property type="project" value="InterPro"/>
</dbReference>
<evidence type="ECO:0000313" key="8">
    <source>
        <dbReference type="EMBL" id="AXY24593.1"/>
    </source>
</evidence>
<dbReference type="GO" id="GO:0008483">
    <property type="term" value="F:transaminase activity"/>
    <property type="evidence" value="ECO:0007669"/>
    <property type="project" value="UniProtKB-KW"/>
</dbReference>
<evidence type="ECO:0000259" key="7">
    <source>
        <dbReference type="Pfam" id="PF00155"/>
    </source>
</evidence>
<comment type="cofactor">
    <cofactor evidence="1 6">
        <name>pyridoxal 5'-phosphate</name>
        <dbReference type="ChEBI" id="CHEBI:597326"/>
    </cofactor>
</comment>
<dbReference type="Proteomes" id="UP000263232">
    <property type="component" value="Chromosome"/>
</dbReference>
<dbReference type="PANTHER" id="PTHR46383:SF4">
    <property type="entry name" value="AMINOTRANSFERASE"/>
    <property type="match status" value="1"/>
</dbReference>
<dbReference type="Gene3D" id="3.40.640.10">
    <property type="entry name" value="Type I PLP-dependent aspartate aminotransferase-like (Major domain)"/>
    <property type="match status" value="1"/>
</dbReference>
<evidence type="ECO:0000256" key="2">
    <source>
        <dbReference type="ARBA" id="ARBA00007441"/>
    </source>
</evidence>
<evidence type="ECO:0000256" key="3">
    <source>
        <dbReference type="ARBA" id="ARBA00022576"/>
    </source>
</evidence>
<dbReference type="InterPro" id="IPR004839">
    <property type="entry name" value="Aminotransferase_I/II_large"/>
</dbReference>
<dbReference type="CDD" id="cd00609">
    <property type="entry name" value="AAT_like"/>
    <property type="match status" value="1"/>
</dbReference>
<sequence>MYSFNINKQSERISSSPIRRFNDQISHIDDLLKLTLGEPDFNAPLKVRQAAIDAIEAGVTGYTHSRGTIELRQAIQNYLKRHYDLDYRAEDEIIVSVGATGALFAAITAVTNPGDQVIAPAPHYVIYQTQTILAGGEFVSVDVSEDAFILTPERLEETLKANPRAKTLILNHPSNPTGATYTREQLEALVPIIKTHQLTVISDEIYAELTYDSEHVSMAKLLPEQTILINGASKSHAMTGWRMGFIAAPKEILDTIFKIQQATINTPNTLAQAASVVAYNDCDEDILAMRAEYQKRCHYLAAELTRLGYQYVNPQGAFYLFVQVPADFAGNDVDFCLTLAEQAKIGVIPGSSFGQSGAGYFRISYAASMADLEEFIHRLEAFTKL</sequence>
<dbReference type="InterPro" id="IPR050596">
    <property type="entry name" value="AspAT/PAT-like"/>
</dbReference>
<name>A0A347WHN6_9LACT</name>
<dbReference type="PROSITE" id="PS00105">
    <property type="entry name" value="AA_TRANSFER_CLASS_1"/>
    <property type="match status" value="1"/>
</dbReference>
<dbReference type="GO" id="GO:0006520">
    <property type="term" value="P:amino acid metabolic process"/>
    <property type="evidence" value="ECO:0007669"/>
    <property type="project" value="InterPro"/>
</dbReference>
<accession>A0A347WHN6</accession>
<organism evidence="8 9">
    <name type="scientific">Suicoccus acidiformans</name>
    <dbReference type="NCBI Taxonomy" id="2036206"/>
    <lineage>
        <taxon>Bacteria</taxon>
        <taxon>Bacillati</taxon>
        <taxon>Bacillota</taxon>
        <taxon>Bacilli</taxon>
        <taxon>Lactobacillales</taxon>
        <taxon>Aerococcaceae</taxon>
        <taxon>Suicoccus</taxon>
    </lineage>
</organism>
<dbReference type="OrthoDB" id="9802328at2"/>
<dbReference type="EC" id="2.6.1.-" evidence="6"/>
<comment type="similarity">
    <text evidence="2 6">Belongs to the class-I pyridoxal-phosphate-dependent aminotransferase family.</text>
</comment>
<dbReference type="Pfam" id="PF00155">
    <property type="entry name" value="Aminotran_1_2"/>
    <property type="match status" value="1"/>
</dbReference>
<dbReference type="FunFam" id="3.40.640.10:FF:000033">
    <property type="entry name" value="Aspartate aminotransferase"/>
    <property type="match status" value="1"/>
</dbReference>
<dbReference type="Gene3D" id="3.90.1150.10">
    <property type="entry name" value="Aspartate Aminotransferase, domain 1"/>
    <property type="match status" value="1"/>
</dbReference>
<protein>
    <recommendedName>
        <fullName evidence="6">Aminotransferase</fullName>
        <ecNumber evidence="6">2.6.1.-</ecNumber>
    </recommendedName>
</protein>
<feature type="domain" description="Aminotransferase class I/classII large" evidence="7">
    <location>
        <begin position="30"/>
        <end position="379"/>
    </location>
</feature>
<keyword evidence="4 6" id="KW-0808">Transferase</keyword>
<evidence type="ECO:0000256" key="5">
    <source>
        <dbReference type="ARBA" id="ARBA00022898"/>
    </source>
</evidence>
<dbReference type="EMBL" id="CP023434">
    <property type="protein sequence ID" value="AXY24593.1"/>
    <property type="molecule type" value="Genomic_DNA"/>
</dbReference>
<dbReference type="InterPro" id="IPR004838">
    <property type="entry name" value="NHTrfase_class1_PyrdxlP-BS"/>
</dbReference>
<keyword evidence="5" id="KW-0663">Pyridoxal phosphate</keyword>
<dbReference type="AlphaFoldDB" id="A0A347WHN6"/>
<dbReference type="InterPro" id="IPR015422">
    <property type="entry name" value="PyrdxlP-dep_Trfase_small"/>
</dbReference>
<dbReference type="RefSeq" id="WP_118989517.1">
    <property type="nucleotide sequence ID" value="NZ_CP023434.1"/>
</dbReference>
<evidence type="ECO:0000313" key="9">
    <source>
        <dbReference type="Proteomes" id="UP000263232"/>
    </source>
</evidence>
<proteinExistence type="inferred from homology"/>
<dbReference type="KEGG" id="abae:CL176_00315"/>
<evidence type="ECO:0000256" key="4">
    <source>
        <dbReference type="ARBA" id="ARBA00022679"/>
    </source>
</evidence>
<evidence type="ECO:0000256" key="1">
    <source>
        <dbReference type="ARBA" id="ARBA00001933"/>
    </source>
</evidence>
<gene>
    <name evidence="8" type="ORF">CL176_00315</name>
</gene>
<keyword evidence="9" id="KW-1185">Reference proteome</keyword>